<proteinExistence type="predicted"/>
<feature type="domain" description="CARDB" evidence="2">
    <location>
        <begin position="107"/>
        <end position="190"/>
    </location>
</feature>
<dbReference type="InterPro" id="IPR011635">
    <property type="entry name" value="CARDB"/>
</dbReference>
<evidence type="ECO:0000256" key="1">
    <source>
        <dbReference type="SAM" id="SignalP"/>
    </source>
</evidence>
<gene>
    <name evidence="3" type="ORF">Thimo_0600</name>
</gene>
<evidence type="ECO:0000313" key="4">
    <source>
        <dbReference type="Proteomes" id="UP000010816"/>
    </source>
</evidence>
<keyword evidence="4" id="KW-1185">Reference proteome</keyword>
<dbReference type="HOGENOM" id="CLU_1383630_0_0_6"/>
<feature type="chain" id="PRO_5003943478" evidence="1">
    <location>
        <begin position="22"/>
        <end position="197"/>
    </location>
</feature>
<dbReference type="KEGG" id="tmb:Thimo_0600"/>
<protein>
    <submittedName>
        <fullName evidence="3">CARDB domain-containing protein</fullName>
    </submittedName>
</protein>
<dbReference type="EMBL" id="CP003051">
    <property type="protein sequence ID" value="AGA89446.1"/>
    <property type="molecule type" value="Genomic_DNA"/>
</dbReference>
<dbReference type="Proteomes" id="UP000010816">
    <property type="component" value="Chromosome"/>
</dbReference>
<name>L0GTY1_9GAMM</name>
<evidence type="ECO:0000313" key="3">
    <source>
        <dbReference type="EMBL" id="AGA89446.1"/>
    </source>
</evidence>
<dbReference type="Gene3D" id="2.60.40.10">
    <property type="entry name" value="Immunoglobulins"/>
    <property type="match status" value="1"/>
</dbReference>
<accession>L0GTY1</accession>
<reference evidence="3 4" key="1">
    <citation type="submission" date="2011-09" db="EMBL/GenBank/DDBJ databases">
        <title>Complete sequence of chromosome of Thioflavicoccus mobilis 8321.</title>
        <authorList>
            <consortium name="US DOE Joint Genome Institute"/>
            <person name="Lucas S."/>
            <person name="Han J."/>
            <person name="Lapidus A."/>
            <person name="Cheng J.-F."/>
            <person name="Goodwin L."/>
            <person name="Pitluck S."/>
            <person name="Peters L."/>
            <person name="Ovchinnikova G."/>
            <person name="Lu M."/>
            <person name="Detter J.C."/>
            <person name="Han C."/>
            <person name="Tapia R."/>
            <person name="Land M."/>
            <person name="Hauser L."/>
            <person name="Kyrpides N."/>
            <person name="Ivanova N."/>
            <person name="Pagani I."/>
            <person name="Vogl K."/>
            <person name="Liu Z."/>
            <person name="Imhoff J."/>
            <person name="Thiel V."/>
            <person name="Frigaard N.-U."/>
            <person name="Bryant D."/>
            <person name="Woyke T."/>
        </authorList>
    </citation>
    <scope>NUCLEOTIDE SEQUENCE [LARGE SCALE GENOMIC DNA]</scope>
    <source>
        <strain evidence="3 4">8321</strain>
    </source>
</reference>
<feature type="signal peptide" evidence="1">
    <location>
        <begin position="1"/>
        <end position="21"/>
    </location>
</feature>
<sequence>MKRGFLLLLCIGLFVSASTLAAPPRKEICPAPADHGQWRAAANRGCAYFGETFSSLGGHSAFAPDGSVITCIHFSCRAAPAKPDVKVQLLGIDNRVIDYGARPWTWVRYRVTNAGATSVSQPVLLRVVKNGRPSSGYLRIDGPIPAGGDESGRFAVGHDSGWPRGDYVIWLEADYRNQIDESHERNNQSNRIRFQVR</sequence>
<keyword evidence="1" id="KW-0732">Signal</keyword>
<evidence type="ECO:0000259" key="2">
    <source>
        <dbReference type="Pfam" id="PF07705"/>
    </source>
</evidence>
<dbReference type="InterPro" id="IPR013783">
    <property type="entry name" value="Ig-like_fold"/>
</dbReference>
<organism evidence="3 4">
    <name type="scientific">Thioflavicoccus mobilis 8321</name>
    <dbReference type="NCBI Taxonomy" id="765912"/>
    <lineage>
        <taxon>Bacteria</taxon>
        <taxon>Pseudomonadati</taxon>
        <taxon>Pseudomonadota</taxon>
        <taxon>Gammaproteobacteria</taxon>
        <taxon>Chromatiales</taxon>
        <taxon>Chromatiaceae</taxon>
        <taxon>Thioflavicoccus</taxon>
    </lineage>
</organism>
<dbReference type="AlphaFoldDB" id="L0GTY1"/>
<dbReference type="Pfam" id="PF07705">
    <property type="entry name" value="CARDB"/>
    <property type="match status" value="1"/>
</dbReference>
<dbReference type="RefSeq" id="WP_015279593.1">
    <property type="nucleotide sequence ID" value="NC_019940.1"/>
</dbReference>
<dbReference type="eggNOG" id="COG1572">
    <property type="taxonomic scope" value="Bacteria"/>
</dbReference>